<dbReference type="AlphaFoldDB" id="A0AB35FXW9"/>
<dbReference type="Proteomes" id="UP000727071">
    <property type="component" value="Unassembled WGS sequence"/>
</dbReference>
<dbReference type="EMBL" id="JAHBFV010000006">
    <property type="protein sequence ID" value="MBZ6015419.1"/>
    <property type="molecule type" value="Genomic_DNA"/>
</dbReference>
<gene>
    <name evidence="1" type="ORF">KII88_02550</name>
</gene>
<evidence type="ECO:0000313" key="1">
    <source>
        <dbReference type="EMBL" id="MBZ6015419.1"/>
    </source>
</evidence>
<comment type="caution">
    <text evidence="1">The sequence shown here is derived from an EMBL/GenBank/DDBJ whole genome shotgun (WGS) entry which is preliminary data.</text>
</comment>
<evidence type="ECO:0000313" key="2">
    <source>
        <dbReference type="Proteomes" id="UP000727071"/>
    </source>
</evidence>
<sequence>MYIGQKDFTEEDAAYTINLINGVTRDYWIGAQTAEVTVEKILAKITKHQDRVRMEG</sequence>
<reference evidence="1" key="1">
    <citation type="submission" date="2021-05" db="EMBL/GenBank/DDBJ databases">
        <title>Pangenome of Leuconostoc gelidum warrants species status for Leuconostoc gelidum subsp. gasicomitatum.</title>
        <authorList>
            <person name="Johansson P."/>
            <person name="Sade E."/>
            <person name="Hultman J."/>
            <person name="Auvinen P."/>
            <person name="Bjorkroth J."/>
        </authorList>
    </citation>
    <scope>NUCLEOTIDE SEQUENCE</scope>
    <source>
        <strain evidence="1">C220d</strain>
    </source>
</reference>
<proteinExistence type="predicted"/>
<accession>A0AB35FXW9</accession>
<protein>
    <submittedName>
        <fullName evidence="1">Uncharacterized protein</fullName>
    </submittedName>
</protein>
<organism evidence="1 2">
    <name type="scientific">Leuconostoc gelidum subsp. gelidum</name>
    <dbReference type="NCBI Taxonomy" id="1607839"/>
    <lineage>
        <taxon>Bacteria</taxon>
        <taxon>Bacillati</taxon>
        <taxon>Bacillota</taxon>
        <taxon>Bacilli</taxon>
        <taxon>Lactobacillales</taxon>
        <taxon>Lactobacillaceae</taxon>
        <taxon>Leuconostoc</taxon>
        <taxon>Leuconostoc gelidum group</taxon>
    </lineage>
</organism>
<name>A0AB35FXW9_LEUGE</name>
<dbReference type="RefSeq" id="WP_224155244.1">
    <property type="nucleotide sequence ID" value="NZ_JAHBFV010000006.1"/>
</dbReference>